<gene>
    <name evidence="1" type="ORF">RHMOL_Rhmol07G0283700</name>
</gene>
<evidence type="ECO:0000313" key="1">
    <source>
        <dbReference type="EMBL" id="KAI8548581.1"/>
    </source>
</evidence>
<reference evidence="1" key="1">
    <citation type="submission" date="2022-02" db="EMBL/GenBank/DDBJ databases">
        <title>Plant Genome Project.</title>
        <authorList>
            <person name="Zhang R.-G."/>
        </authorList>
    </citation>
    <scope>NUCLEOTIDE SEQUENCE</scope>
    <source>
        <strain evidence="1">AT1</strain>
    </source>
</reference>
<proteinExistence type="predicted"/>
<accession>A0ACC0N6G9</accession>
<dbReference type="Proteomes" id="UP001062846">
    <property type="component" value="Chromosome 7"/>
</dbReference>
<sequence>MLQVLHPMSLPEGVEDDIIREVVNLAYSLENDTVNNAINAKVSIRPQDIGESVSDSDEEEIYNQQT</sequence>
<comment type="caution">
    <text evidence="1">The sequence shown here is derived from an EMBL/GenBank/DDBJ whole genome shotgun (WGS) entry which is preliminary data.</text>
</comment>
<organism evidence="1 2">
    <name type="scientific">Rhododendron molle</name>
    <name type="common">Chinese azalea</name>
    <name type="synonym">Azalea mollis</name>
    <dbReference type="NCBI Taxonomy" id="49168"/>
    <lineage>
        <taxon>Eukaryota</taxon>
        <taxon>Viridiplantae</taxon>
        <taxon>Streptophyta</taxon>
        <taxon>Embryophyta</taxon>
        <taxon>Tracheophyta</taxon>
        <taxon>Spermatophyta</taxon>
        <taxon>Magnoliopsida</taxon>
        <taxon>eudicotyledons</taxon>
        <taxon>Gunneridae</taxon>
        <taxon>Pentapetalae</taxon>
        <taxon>asterids</taxon>
        <taxon>Ericales</taxon>
        <taxon>Ericaceae</taxon>
        <taxon>Ericoideae</taxon>
        <taxon>Rhodoreae</taxon>
        <taxon>Rhododendron</taxon>
    </lineage>
</organism>
<dbReference type="EMBL" id="CM046394">
    <property type="protein sequence ID" value="KAI8548581.1"/>
    <property type="molecule type" value="Genomic_DNA"/>
</dbReference>
<keyword evidence="2" id="KW-1185">Reference proteome</keyword>
<name>A0ACC0N6G9_RHOML</name>
<protein>
    <submittedName>
        <fullName evidence="1">Uncharacterized protein</fullName>
    </submittedName>
</protein>
<evidence type="ECO:0000313" key="2">
    <source>
        <dbReference type="Proteomes" id="UP001062846"/>
    </source>
</evidence>